<dbReference type="GO" id="GO:0016020">
    <property type="term" value="C:membrane"/>
    <property type="evidence" value="ECO:0007669"/>
    <property type="project" value="UniProtKB-SubCell"/>
</dbReference>
<evidence type="ECO:0000259" key="9">
    <source>
        <dbReference type="Pfam" id="PF13839"/>
    </source>
</evidence>
<keyword evidence="12" id="KW-1185">Reference proteome</keyword>
<dbReference type="Pfam" id="PF13839">
    <property type="entry name" value="PC-Esterase"/>
    <property type="match status" value="1"/>
</dbReference>
<feature type="compositionally biased region" description="Polar residues" evidence="7">
    <location>
        <begin position="533"/>
        <end position="544"/>
    </location>
</feature>
<dbReference type="InterPro" id="IPR025846">
    <property type="entry name" value="TBL_N"/>
</dbReference>
<reference evidence="11 12" key="1">
    <citation type="submission" date="2019-04" db="EMBL/GenBank/DDBJ databases">
        <title>An improved genome assembly and genetic linkage map for asparagus bean, Vigna unguiculata ssp. sesquipedialis.</title>
        <authorList>
            <person name="Xia Q."/>
            <person name="Zhang R."/>
            <person name="Dong Y."/>
        </authorList>
    </citation>
    <scope>NUCLEOTIDE SEQUENCE [LARGE SCALE GENOMIC DNA]</scope>
    <source>
        <tissue evidence="11">Leaf</tissue>
    </source>
</reference>
<evidence type="ECO:0000256" key="4">
    <source>
        <dbReference type="ARBA" id="ARBA00022968"/>
    </source>
</evidence>
<evidence type="ECO:0000313" key="11">
    <source>
        <dbReference type="EMBL" id="QCD93061.1"/>
    </source>
</evidence>
<dbReference type="GO" id="GO:0005794">
    <property type="term" value="C:Golgi apparatus"/>
    <property type="evidence" value="ECO:0007669"/>
    <property type="project" value="TreeGrafter"/>
</dbReference>
<organism evidence="11 12">
    <name type="scientific">Vigna unguiculata</name>
    <name type="common">Cowpea</name>
    <dbReference type="NCBI Taxonomy" id="3917"/>
    <lineage>
        <taxon>Eukaryota</taxon>
        <taxon>Viridiplantae</taxon>
        <taxon>Streptophyta</taxon>
        <taxon>Embryophyta</taxon>
        <taxon>Tracheophyta</taxon>
        <taxon>Spermatophyta</taxon>
        <taxon>Magnoliopsida</taxon>
        <taxon>eudicotyledons</taxon>
        <taxon>Gunneridae</taxon>
        <taxon>Pentapetalae</taxon>
        <taxon>rosids</taxon>
        <taxon>fabids</taxon>
        <taxon>Fabales</taxon>
        <taxon>Fabaceae</taxon>
        <taxon>Papilionoideae</taxon>
        <taxon>50 kb inversion clade</taxon>
        <taxon>NPAAA clade</taxon>
        <taxon>indigoferoid/millettioid clade</taxon>
        <taxon>Phaseoleae</taxon>
        <taxon>Vigna</taxon>
    </lineage>
</organism>
<keyword evidence="3 8" id="KW-0812">Transmembrane</keyword>
<keyword evidence="5 8" id="KW-1133">Transmembrane helix</keyword>
<evidence type="ECO:0000256" key="7">
    <source>
        <dbReference type="SAM" id="MobiDB-lite"/>
    </source>
</evidence>
<dbReference type="InterPro" id="IPR026057">
    <property type="entry name" value="TBL_C"/>
</dbReference>
<proteinExistence type="inferred from homology"/>
<comment type="similarity">
    <text evidence="2">Belongs to the PC-esterase family. TBL subfamily.</text>
</comment>
<dbReference type="PANTHER" id="PTHR32285:SF48">
    <property type="entry name" value="PROTEIN TRICHOME BIREFRINGENCE-LIKE 19"/>
    <property type="match status" value="1"/>
</dbReference>
<comment type="subcellular location">
    <subcellularLocation>
        <location evidence="1">Membrane</location>
        <topology evidence="1">Single-pass membrane protein</topology>
    </subcellularLocation>
</comment>
<dbReference type="Proteomes" id="UP000501690">
    <property type="component" value="Linkage Group LG5"/>
</dbReference>
<dbReference type="PANTHER" id="PTHR32285">
    <property type="entry name" value="PROTEIN TRICHOME BIREFRINGENCE-LIKE 9-RELATED"/>
    <property type="match status" value="1"/>
</dbReference>
<feature type="domain" description="Trichome birefringence-like N-terminal" evidence="10">
    <location>
        <begin position="64"/>
        <end position="117"/>
    </location>
</feature>
<feature type="transmembrane region" description="Helical" evidence="8">
    <location>
        <begin position="22"/>
        <end position="40"/>
    </location>
</feature>
<dbReference type="GO" id="GO:0016413">
    <property type="term" value="F:O-acetyltransferase activity"/>
    <property type="evidence" value="ECO:0007669"/>
    <property type="project" value="InterPro"/>
</dbReference>
<evidence type="ECO:0000256" key="1">
    <source>
        <dbReference type="ARBA" id="ARBA00004167"/>
    </source>
</evidence>
<feature type="region of interest" description="Disordered" evidence="7">
    <location>
        <begin position="519"/>
        <end position="558"/>
    </location>
</feature>
<accession>A0A4D6LXE5</accession>
<sequence>MKFLHTELECGNTTPKQTVSNISKVVCIIFVIFSATTAVLKMNKFKVAFGDLKEPESLPSTSVKKCEIFSGEWVPNPEAPYYTNTTCWAIHEHQNCMKHGRPDSEFIKWRWKPNECELPIFNPFQFLEIMRGKSLAFVGDSLARNHMQSMICLLSRVEWPIDVSNTNVFAFKQWKYSTYNFTLANYWTPHLVRAKKVDSNSTLFNVFIDEFDETWTTHIKEFDYVIINGGQWFLGPLVFYEKQKLVVGCQHCDLDNITHSNLYYGYRKVFNTTFKSIISLENFKGTTFLRTFSPSHFENGLWNKGGNCVRTKPFRSNETKLEGYDLELHKIQLDEFRMAKKEGIKKGLKFMLLDTTQAMLLRPDGHPNRYGYWPNQNMTLYNDCVHWCLPGPIDSWSDFLLEMLKMESVTSTIFKNPQTLNLQLRTPPTFDEHHPRTHTKQNLLPSTVKNRKPISPFPSTQVISFNHTRIAKPSNPILARRAKATEESHYNQEAPTKYIFFLLHCEKSINSFLFSPPRCSDDKHHKNREHQRITPTRSAKATEQPSHKEANTKGEIQSSKELSYHMVLHDVVVSEEELKHVVVQKGFHEYGYGFGKVQMIDEGGGFLQENEELMHEILQQEATIKELKQSIHNRKAKMKERSKQLPNEYFPCYEENGSLAHTHHNSFDLGGNSVVEDHEVHKSNEICVQMEESNVYARMKHQPRTRYKSRSIRTPYASYGIRRLMK</sequence>
<dbReference type="AlphaFoldDB" id="A0A4D6LXE5"/>
<dbReference type="EMBL" id="CP039349">
    <property type="protein sequence ID" value="QCD93061.1"/>
    <property type="molecule type" value="Genomic_DNA"/>
</dbReference>
<evidence type="ECO:0000313" key="12">
    <source>
        <dbReference type="Proteomes" id="UP000501690"/>
    </source>
</evidence>
<feature type="domain" description="Trichome birefringence-like C-terminal" evidence="9">
    <location>
        <begin position="118"/>
        <end position="403"/>
    </location>
</feature>
<evidence type="ECO:0000256" key="2">
    <source>
        <dbReference type="ARBA" id="ARBA00007727"/>
    </source>
</evidence>
<gene>
    <name evidence="11" type="ORF">DEO72_LG5g1132</name>
</gene>
<evidence type="ECO:0000259" key="10">
    <source>
        <dbReference type="Pfam" id="PF14416"/>
    </source>
</evidence>
<evidence type="ECO:0000256" key="3">
    <source>
        <dbReference type="ARBA" id="ARBA00022692"/>
    </source>
</evidence>
<evidence type="ECO:0000256" key="6">
    <source>
        <dbReference type="ARBA" id="ARBA00023136"/>
    </source>
</evidence>
<dbReference type="InterPro" id="IPR029962">
    <property type="entry name" value="TBL"/>
</dbReference>
<protein>
    <submittedName>
        <fullName evidence="11">Trichome birefringence-like family</fullName>
    </submittedName>
</protein>
<evidence type="ECO:0000256" key="5">
    <source>
        <dbReference type="ARBA" id="ARBA00022989"/>
    </source>
</evidence>
<name>A0A4D6LXE5_VIGUN</name>
<evidence type="ECO:0000256" key="8">
    <source>
        <dbReference type="SAM" id="Phobius"/>
    </source>
</evidence>
<keyword evidence="6 8" id="KW-0472">Membrane</keyword>
<keyword evidence="4" id="KW-0735">Signal-anchor</keyword>
<dbReference type="Pfam" id="PF14416">
    <property type="entry name" value="PMR5N"/>
    <property type="match status" value="1"/>
</dbReference>